<evidence type="ECO:0000256" key="3">
    <source>
        <dbReference type="ARBA" id="ARBA00022475"/>
    </source>
</evidence>
<evidence type="ECO:0000256" key="4">
    <source>
        <dbReference type="ARBA" id="ARBA00022692"/>
    </source>
</evidence>
<reference evidence="8" key="1">
    <citation type="submission" date="2020-05" db="EMBL/GenBank/DDBJ databases">
        <authorList>
            <person name="Chiriac C."/>
            <person name="Salcher M."/>
            <person name="Ghai R."/>
            <person name="Kavagutti S V."/>
        </authorList>
    </citation>
    <scope>NUCLEOTIDE SEQUENCE</scope>
</reference>
<dbReference type="EMBL" id="CAEZUE010000121">
    <property type="protein sequence ID" value="CAB4597601.1"/>
    <property type="molecule type" value="Genomic_DNA"/>
</dbReference>
<keyword evidence="2" id="KW-0813">Transport</keyword>
<evidence type="ECO:0000313" key="8">
    <source>
        <dbReference type="EMBL" id="CAB4597601.1"/>
    </source>
</evidence>
<feature type="transmembrane region" description="Helical" evidence="7">
    <location>
        <begin position="44"/>
        <end position="66"/>
    </location>
</feature>
<dbReference type="AlphaFoldDB" id="A0A6J6G8S4"/>
<dbReference type="PANTHER" id="PTHR36838">
    <property type="entry name" value="AUXIN EFFLUX CARRIER FAMILY PROTEIN"/>
    <property type="match status" value="1"/>
</dbReference>
<keyword evidence="6 7" id="KW-0472">Membrane</keyword>
<feature type="transmembrane region" description="Helical" evidence="7">
    <location>
        <begin position="175"/>
        <end position="196"/>
    </location>
</feature>
<feature type="transmembrane region" description="Helical" evidence="7">
    <location>
        <begin position="115"/>
        <end position="134"/>
    </location>
</feature>
<dbReference type="PANTHER" id="PTHR36838:SF3">
    <property type="entry name" value="TRANSPORTER AUXIN EFFLUX CARRIER EC FAMILY"/>
    <property type="match status" value="1"/>
</dbReference>
<keyword evidence="4 7" id="KW-0812">Transmembrane</keyword>
<feature type="transmembrane region" description="Helical" evidence="7">
    <location>
        <begin position="146"/>
        <end position="169"/>
    </location>
</feature>
<keyword evidence="5 7" id="KW-1133">Transmembrane helix</keyword>
<proteinExistence type="predicted"/>
<dbReference type="GO" id="GO:0016020">
    <property type="term" value="C:membrane"/>
    <property type="evidence" value="ECO:0007669"/>
    <property type="project" value="UniProtKB-SubCell"/>
</dbReference>
<gene>
    <name evidence="8" type="ORF">UFOPK1788_00884</name>
</gene>
<feature type="transmembrane region" description="Helical" evidence="7">
    <location>
        <begin position="87"/>
        <end position="109"/>
    </location>
</feature>
<feature type="transmembrane region" description="Helical" evidence="7">
    <location>
        <begin position="208"/>
        <end position="227"/>
    </location>
</feature>
<evidence type="ECO:0000256" key="1">
    <source>
        <dbReference type="ARBA" id="ARBA00004141"/>
    </source>
</evidence>
<protein>
    <submittedName>
        <fullName evidence="8">Unannotated protein</fullName>
    </submittedName>
</protein>
<evidence type="ECO:0000256" key="2">
    <source>
        <dbReference type="ARBA" id="ARBA00022448"/>
    </source>
</evidence>
<organism evidence="8">
    <name type="scientific">freshwater metagenome</name>
    <dbReference type="NCBI Taxonomy" id="449393"/>
    <lineage>
        <taxon>unclassified sequences</taxon>
        <taxon>metagenomes</taxon>
        <taxon>ecological metagenomes</taxon>
    </lineage>
</organism>
<keyword evidence="3" id="KW-1003">Cell membrane</keyword>
<dbReference type="GO" id="GO:0055085">
    <property type="term" value="P:transmembrane transport"/>
    <property type="evidence" value="ECO:0007669"/>
    <property type="project" value="InterPro"/>
</dbReference>
<accession>A0A6J6G8S4</accession>
<name>A0A6J6G8S4_9ZZZZ</name>
<evidence type="ECO:0000256" key="6">
    <source>
        <dbReference type="ARBA" id="ARBA00023136"/>
    </source>
</evidence>
<sequence>MAALGARLLFRERFATAVSTAVSASYMNANFVGIPLATYVLGDAALSTPVMLFQLLVVSPIVLAIFDFAQSGKVTVSTVLLQPLRNPIIVASVAGAIVGISGVTVPFVIGEPLRLLGAAAVPLALLLLGMTFHGDGVLATGNRGPVVWATLVKLFIMPVAGWWLATFVFQLSAETVWIVVLLLLLPTGFNAQNYAMRYGLSDRTARDTIALTTLLAFPMMLIAAALLTPN</sequence>
<evidence type="ECO:0000256" key="5">
    <source>
        <dbReference type="ARBA" id="ARBA00022989"/>
    </source>
</evidence>
<comment type="subcellular location">
    <subcellularLocation>
        <location evidence="1">Membrane</location>
        <topology evidence="1">Multi-pass membrane protein</topology>
    </subcellularLocation>
</comment>
<dbReference type="InterPro" id="IPR004776">
    <property type="entry name" value="Mem_transp_PIN-like"/>
</dbReference>
<evidence type="ECO:0000256" key="7">
    <source>
        <dbReference type="SAM" id="Phobius"/>
    </source>
</evidence>
<dbReference type="Pfam" id="PF03547">
    <property type="entry name" value="Mem_trans"/>
    <property type="match status" value="1"/>
</dbReference>